<comment type="function">
    <text evidence="11">Small subunit of the glutamine-dependent carbamoyl phosphate synthetase (CPSase). CPSase catalyzes the formation of carbamoyl phosphate from the ammonia moiety of glutamine, carbonate, and phosphate donated by ATP, constituting the first step of 2 biosynthetic pathways, one leading to arginine and/or urea and the other to pyrimidine nucleotides. The small subunit (glutamine amidotransferase) binds and cleaves glutamine to supply the large subunit with the substrate ammonia.</text>
</comment>
<dbReference type="Gene3D" id="3.40.50.880">
    <property type="match status" value="1"/>
</dbReference>
<comment type="similarity">
    <text evidence="3 11">Belongs to the CarA family.</text>
</comment>
<keyword evidence="6 11" id="KW-0067">ATP-binding</keyword>
<comment type="caution">
    <text evidence="13">The sequence shown here is derived from an EMBL/GenBank/DDBJ whole genome shotgun (WGS) entry which is preliminary data.</text>
</comment>
<evidence type="ECO:0000256" key="8">
    <source>
        <dbReference type="ARBA" id="ARBA00022975"/>
    </source>
</evidence>
<evidence type="ECO:0000256" key="3">
    <source>
        <dbReference type="ARBA" id="ARBA00007800"/>
    </source>
</evidence>
<feature type="active site" evidence="11">
    <location>
        <position position="343"/>
    </location>
</feature>
<keyword evidence="4 11" id="KW-0436">Ligase</keyword>
<dbReference type="AlphaFoldDB" id="A0A6N6MES2"/>
<dbReference type="Pfam" id="PF00988">
    <property type="entry name" value="CPSase_sm_chain"/>
    <property type="match status" value="1"/>
</dbReference>
<evidence type="ECO:0000256" key="5">
    <source>
        <dbReference type="ARBA" id="ARBA00022741"/>
    </source>
</evidence>
<dbReference type="Proteomes" id="UP000435357">
    <property type="component" value="Unassembled WGS sequence"/>
</dbReference>
<dbReference type="GO" id="GO:0044205">
    <property type="term" value="P:'de novo' UMP biosynthetic process"/>
    <property type="evidence" value="ECO:0007669"/>
    <property type="project" value="UniProtKB-UniRule"/>
</dbReference>
<sequence>MQFKFKDQAVLLLEDGTVFYGRGFGIKGETSGEIAFNTGMTGYQEIFTDPSYFGQILVMTPSHIGNYGIHPEEVESDSVKISGLVCKEISDVYSRPAGIETVHKYFEKNNIAGICDVDTRALVRHIRDKGAMNAIISTSELDIDKLKEMMKEVPSMQGLELSSKVACKEAYEVPTENEEFKVAMLDFGLKQNIFRSLVERGCRVKVFPMTSTLEEIQAWDPDGFMLSNGPGDPAAMKSSIELVKEILNQEKPVFGICLGHQLMALAGNLSTDKMYNGHRGINHPVKNLVTGRGEITSQNHGFVVTKESVEKNDDIEVTHIHLNDDTIQGLKWKNKPAFCVQFHPEASAGPHDSKYLFDQFTNLMREHKAALV</sequence>
<dbReference type="InterPro" id="IPR002474">
    <property type="entry name" value="CarbamoylP_synth_ssu_N"/>
</dbReference>
<dbReference type="Gene3D" id="3.50.30.20">
    <property type="entry name" value="Carbamoyl-phosphate synthase small subunit, N-terminal domain"/>
    <property type="match status" value="1"/>
</dbReference>
<proteinExistence type="inferred from homology"/>
<feature type="active site" description="Nucleophile" evidence="11">
    <location>
        <position position="257"/>
    </location>
</feature>
<gene>
    <name evidence="11 13" type="primary">carA</name>
    <name evidence="13" type="ORF">F3059_01710</name>
</gene>
<keyword evidence="5 11" id="KW-0547">Nucleotide-binding</keyword>
<dbReference type="PANTHER" id="PTHR43418:SF7">
    <property type="entry name" value="CARBAMOYL-PHOSPHATE SYNTHASE SMALL CHAIN"/>
    <property type="match status" value="1"/>
</dbReference>
<comment type="pathway">
    <text evidence="2 11">Amino-acid biosynthesis; L-arginine biosynthesis; carbamoyl phosphate from bicarbonate: step 1/1.</text>
</comment>
<dbReference type="InterPro" id="IPR006274">
    <property type="entry name" value="CarbamoylP_synth_ssu"/>
</dbReference>
<protein>
    <recommendedName>
        <fullName evidence="11">Carbamoyl phosphate synthase small chain</fullName>
        <ecNumber evidence="11">6.3.5.5</ecNumber>
    </recommendedName>
    <alternativeName>
        <fullName evidence="11">Carbamoyl phosphate synthetase glutamine chain</fullName>
    </alternativeName>
</protein>
<comment type="catalytic activity">
    <reaction evidence="9 11">
        <text>hydrogencarbonate + L-glutamine + 2 ATP + H2O = carbamoyl phosphate + L-glutamate + 2 ADP + phosphate + 2 H(+)</text>
        <dbReference type="Rhea" id="RHEA:18633"/>
        <dbReference type="ChEBI" id="CHEBI:15377"/>
        <dbReference type="ChEBI" id="CHEBI:15378"/>
        <dbReference type="ChEBI" id="CHEBI:17544"/>
        <dbReference type="ChEBI" id="CHEBI:29985"/>
        <dbReference type="ChEBI" id="CHEBI:30616"/>
        <dbReference type="ChEBI" id="CHEBI:43474"/>
        <dbReference type="ChEBI" id="CHEBI:58228"/>
        <dbReference type="ChEBI" id="CHEBI:58359"/>
        <dbReference type="ChEBI" id="CHEBI:456216"/>
        <dbReference type="EC" id="6.3.5.5"/>
    </reaction>
</comment>
<dbReference type="EC" id="6.3.5.5" evidence="11"/>
<dbReference type="CDD" id="cd01744">
    <property type="entry name" value="GATase1_CPSase"/>
    <property type="match status" value="1"/>
</dbReference>
<reference evidence="13 14" key="1">
    <citation type="submission" date="2019-09" db="EMBL/GenBank/DDBJ databases">
        <title>Genomes of Cryomorphaceae.</title>
        <authorList>
            <person name="Bowman J.P."/>
        </authorList>
    </citation>
    <scope>NUCLEOTIDE SEQUENCE [LARGE SCALE GENOMIC DNA]</scope>
    <source>
        <strain evidence="13 14">KCTC 52047</strain>
    </source>
</reference>
<evidence type="ECO:0000256" key="11">
    <source>
        <dbReference type="HAMAP-Rule" id="MF_01209"/>
    </source>
</evidence>
<feature type="binding site" evidence="11">
    <location>
        <position position="231"/>
    </location>
    <ligand>
        <name>L-glutamine</name>
        <dbReference type="ChEBI" id="CHEBI:58359"/>
    </ligand>
</feature>
<feature type="binding site" evidence="11">
    <location>
        <position position="299"/>
    </location>
    <ligand>
        <name>L-glutamine</name>
        <dbReference type="ChEBI" id="CHEBI:58359"/>
    </ligand>
</feature>
<accession>A0A6N6MES2</accession>
<dbReference type="InterPro" id="IPR029062">
    <property type="entry name" value="Class_I_gatase-like"/>
</dbReference>
<keyword evidence="8 11" id="KW-0665">Pyrimidine biosynthesis</keyword>
<dbReference type="InterPro" id="IPR036480">
    <property type="entry name" value="CarbP_synth_ssu_N_sf"/>
</dbReference>
<evidence type="ECO:0000256" key="7">
    <source>
        <dbReference type="ARBA" id="ARBA00022962"/>
    </source>
</evidence>
<keyword evidence="7 11" id="KW-0315">Glutamine amidotransferase</keyword>
<dbReference type="PANTHER" id="PTHR43418">
    <property type="entry name" value="MULTIFUNCTIONAL TRYPTOPHAN BIOSYNTHESIS PROTEIN-RELATED"/>
    <property type="match status" value="1"/>
</dbReference>
<dbReference type="PRINTS" id="PR00099">
    <property type="entry name" value="CPSGATASE"/>
</dbReference>
<dbReference type="InterPro" id="IPR050472">
    <property type="entry name" value="Anth_synth/Amidotransfase"/>
</dbReference>
<dbReference type="SUPFAM" id="SSF52317">
    <property type="entry name" value="Class I glutamine amidotransferase-like"/>
    <property type="match status" value="1"/>
</dbReference>
<comment type="subunit">
    <text evidence="11">Composed of two chains; the small (or glutamine) chain promotes the hydrolysis of glutamine to ammonia, which is used by the large (or ammonia) chain to synthesize carbamoyl phosphate. Tetramer of heterodimers (alpha,beta)4.</text>
</comment>
<keyword evidence="14" id="KW-1185">Reference proteome</keyword>
<evidence type="ECO:0000313" key="14">
    <source>
        <dbReference type="Proteomes" id="UP000435357"/>
    </source>
</evidence>
<feature type="binding site" evidence="11">
    <location>
        <position position="261"/>
    </location>
    <ligand>
        <name>L-glutamine</name>
        <dbReference type="ChEBI" id="CHEBI:58359"/>
    </ligand>
</feature>
<dbReference type="UniPathway" id="UPA00068">
    <property type="reaction ID" value="UER00171"/>
</dbReference>
<feature type="binding site" evidence="11">
    <location>
        <position position="302"/>
    </location>
    <ligand>
        <name>L-glutamine</name>
        <dbReference type="ChEBI" id="CHEBI:58359"/>
    </ligand>
</feature>
<name>A0A6N6MES2_9FLAO</name>
<evidence type="ECO:0000313" key="13">
    <source>
        <dbReference type="EMBL" id="KAB1066215.1"/>
    </source>
</evidence>
<dbReference type="HAMAP" id="MF_01209">
    <property type="entry name" value="CPSase_S_chain"/>
    <property type="match status" value="1"/>
</dbReference>
<dbReference type="NCBIfam" id="NF009475">
    <property type="entry name" value="PRK12838.1"/>
    <property type="match status" value="1"/>
</dbReference>
<feature type="binding site" evidence="11">
    <location>
        <position position="229"/>
    </location>
    <ligand>
        <name>L-glutamine</name>
        <dbReference type="ChEBI" id="CHEBI:58359"/>
    </ligand>
</feature>
<dbReference type="GO" id="GO:0005524">
    <property type="term" value="F:ATP binding"/>
    <property type="evidence" value="ECO:0007669"/>
    <property type="project" value="UniProtKB-UniRule"/>
</dbReference>
<feature type="binding site" evidence="11">
    <location>
        <position position="51"/>
    </location>
    <ligand>
        <name>L-glutamine</name>
        <dbReference type="ChEBI" id="CHEBI:58359"/>
    </ligand>
</feature>
<comment type="pathway">
    <text evidence="1 11">Pyrimidine metabolism; UMP biosynthesis via de novo pathway; (S)-dihydroorotate from bicarbonate: step 1/3.</text>
</comment>
<dbReference type="OrthoDB" id="9804328at2"/>
<evidence type="ECO:0000256" key="10">
    <source>
        <dbReference type="ARBA" id="ARBA00049285"/>
    </source>
</evidence>
<dbReference type="GO" id="GO:0006526">
    <property type="term" value="P:L-arginine biosynthetic process"/>
    <property type="evidence" value="ECO:0007669"/>
    <property type="project" value="UniProtKB-UniRule"/>
</dbReference>
<dbReference type="GO" id="GO:0004088">
    <property type="term" value="F:carbamoyl-phosphate synthase (glutamine-hydrolyzing) activity"/>
    <property type="evidence" value="ECO:0007669"/>
    <property type="project" value="UniProtKB-UniRule"/>
</dbReference>
<dbReference type="EMBL" id="WACR01000001">
    <property type="protein sequence ID" value="KAB1066215.1"/>
    <property type="molecule type" value="Genomic_DNA"/>
</dbReference>
<organism evidence="13 14">
    <name type="scientific">Salibacter halophilus</name>
    <dbReference type="NCBI Taxonomy" id="1803916"/>
    <lineage>
        <taxon>Bacteria</taxon>
        <taxon>Pseudomonadati</taxon>
        <taxon>Bacteroidota</taxon>
        <taxon>Flavobacteriia</taxon>
        <taxon>Flavobacteriales</taxon>
        <taxon>Salibacteraceae</taxon>
        <taxon>Salibacter</taxon>
    </lineage>
</organism>
<feature type="binding site" evidence="11">
    <location>
        <position position="301"/>
    </location>
    <ligand>
        <name>L-glutamine</name>
        <dbReference type="ChEBI" id="CHEBI:58359"/>
    </ligand>
</feature>
<dbReference type="SMART" id="SM01097">
    <property type="entry name" value="CPSase_sm_chain"/>
    <property type="match status" value="1"/>
</dbReference>
<dbReference type="InterPro" id="IPR017926">
    <property type="entry name" value="GATASE"/>
</dbReference>
<feature type="region of interest" description="CPSase" evidence="11">
    <location>
        <begin position="1"/>
        <end position="180"/>
    </location>
</feature>
<dbReference type="PROSITE" id="PS51273">
    <property type="entry name" value="GATASE_TYPE_1"/>
    <property type="match status" value="1"/>
</dbReference>
<evidence type="ECO:0000256" key="2">
    <source>
        <dbReference type="ARBA" id="ARBA00005077"/>
    </source>
</evidence>
<evidence type="ECO:0000256" key="1">
    <source>
        <dbReference type="ARBA" id="ARBA00004812"/>
    </source>
</evidence>
<comment type="catalytic activity">
    <reaction evidence="10 11">
        <text>L-glutamine + H2O = L-glutamate + NH4(+)</text>
        <dbReference type="Rhea" id="RHEA:15889"/>
        <dbReference type="ChEBI" id="CHEBI:15377"/>
        <dbReference type="ChEBI" id="CHEBI:28938"/>
        <dbReference type="ChEBI" id="CHEBI:29985"/>
        <dbReference type="ChEBI" id="CHEBI:58359"/>
    </reaction>
</comment>
<evidence type="ECO:0000259" key="12">
    <source>
        <dbReference type="SMART" id="SM01097"/>
    </source>
</evidence>
<evidence type="ECO:0000256" key="9">
    <source>
        <dbReference type="ARBA" id="ARBA00048816"/>
    </source>
</evidence>
<dbReference type="PRINTS" id="PR00096">
    <property type="entry name" value="GATASE"/>
</dbReference>
<evidence type="ECO:0000256" key="4">
    <source>
        <dbReference type="ARBA" id="ARBA00022598"/>
    </source>
</evidence>
<dbReference type="RefSeq" id="WP_151166203.1">
    <property type="nucleotide sequence ID" value="NZ_WACR01000001.1"/>
</dbReference>
<dbReference type="GO" id="GO:0006207">
    <property type="term" value="P:'de novo' pyrimidine nucleobase biosynthetic process"/>
    <property type="evidence" value="ECO:0007669"/>
    <property type="project" value="InterPro"/>
</dbReference>
<feature type="active site" evidence="11">
    <location>
        <position position="345"/>
    </location>
</feature>
<keyword evidence="11" id="KW-0028">Amino-acid biosynthesis</keyword>
<dbReference type="NCBIfam" id="TIGR01368">
    <property type="entry name" value="CPSaseIIsmall"/>
    <property type="match status" value="1"/>
</dbReference>
<dbReference type="SUPFAM" id="SSF52021">
    <property type="entry name" value="Carbamoyl phosphate synthetase, small subunit N-terminal domain"/>
    <property type="match status" value="1"/>
</dbReference>
<dbReference type="UniPathway" id="UPA00070">
    <property type="reaction ID" value="UER00115"/>
</dbReference>
<evidence type="ECO:0000256" key="6">
    <source>
        <dbReference type="ARBA" id="ARBA00022840"/>
    </source>
</evidence>
<feature type="domain" description="Carbamoyl-phosphate synthase small subunit N-terminal" evidence="12">
    <location>
        <begin position="7"/>
        <end position="137"/>
    </location>
</feature>
<dbReference type="PRINTS" id="PR00097">
    <property type="entry name" value="ANTSNTHASEII"/>
</dbReference>
<keyword evidence="11" id="KW-0055">Arginine biosynthesis</keyword>
<dbReference type="FunFam" id="3.50.30.20:FF:000001">
    <property type="entry name" value="Carbamoyl-phosphate synthase small chain"/>
    <property type="match status" value="1"/>
</dbReference>
<feature type="binding site" evidence="11">
    <location>
        <position position="258"/>
    </location>
    <ligand>
        <name>L-glutamine</name>
        <dbReference type="ChEBI" id="CHEBI:58359"/>
    </ligand>
</feature>
<dbReference type="GO" id="GO:0006541">
    <property type="term" value="P:glutamine metabolic process"/>
    <property type="evidence" value="ECO:0007669"/>
    <property type="project" value="InterPro"/>
</dbReference>
<dbReference type="InterPro" id="IPR035686">
    <property type="entry name" value="CPSase_GATase1"/>
</dbReference>
<dbReference type="Pfam" id="PF00117">
    <property type="entry name" value="GATase"/>
    <property type="match status" value="1"/>
</dbReference>